<evidence type="ECO:0000313" key="1">
    <source>
        <dbReference type="EMBL" id="SMN22261.1"/>
    </source>
</evidence>
<dbReference type="OrthoDB" id="5553410at2759"/>
<dbReference type="PANTHER" id="PTHR37783:SF1">
    <property type="entry name" value="MEMBRANE PROTEIN, PUTATIVE (AFU_ORTHOLOGUE AFUA_1G04315)-RELATED"/>
    <property type="match status" value="1"/>
</dbReference>
<accession>A0A1X7R9G7</accession>
<evidence type="ECO:0008006" key="3">
    <source>
        <dbReference type="Google" id="ProtNLM"/>
    </source>
</evidence>
<keyword evidence="2" id="KW-1185">Reference proteome</keyword>
<gene>
    <name evidence="1" type="ORF">KASA_0H00385G</name>
</gene>
<protein>
    <recommendedName>
        <fullName evidence="3">DUF2470 domain-containing protein</fullName>
    </recommendedName>
</protein>
<dbReference type="PANTHER" id="PTHR37783">
    <property type="entry name" value="MEMBRANE PROTEIN, PUTATIVE (AFU_ORTHOLOGUE AFUA_1G04315)-RELATED"/>
    <property type="match status" value="1"/>
</dbReference>
<dbReference type="EMBL" id="FXLY01000011">
    <property type="protein sequence ID" value="SMN22261.1"/>
    <property type="molecule type" value="Genomic_DNA"/>
</dbReference>
<sequence>MEIPTKHLALSNYNKQYGHLLGEFLCLYGNITRQTLKKATAIRLSDLDDDSVVISFSLPDIPLPVDKIILYPEEYKGTPESKFNQMLLKTVEKSGKSLLKINTCLGPRTPADLAVLLVVPLPLVCYLYRPLLLWIPIIGNYLSENPNYILWIIGLELLCHLCESLTFIKPLMFRYSIAPDLQVEWYMWGLLEGYSPVRRLNAFAQPKESTLKDTLMNI</sequence>
<name>A0A1X7R9G7_9SACH</name>
<dbReference type="AlphaFoldDB" id="A0A1X7R9G7"/>
<reference evidence="1 2" key="1">
    <citation type="submission" date="2017-04" db="EMBL/GenBank/DDBJ databases">
        <authorList>
            <person name="Afonso C.L."/>
            <person name="Miller P.J."/>
            <person name="Scott M.A."/>
            <person name="Spackman E."/>
            <person name="Goraichik I."/>
            <person name="Dimitrov K.M."/>
            <person name="Suarez D.L."/>
            <person name="Swayne D.E."/>
        </authorList>
    </citation>
    <scope>NUCLEOTIDE SEQUENCE [LARGE SCALE GENOMIC DNA]</scope>
</reference>
<organism evidence="1 2">
    <name type="scientific">Maudiozyma saulgeensis</name>
    <dbReference type="NCBI Taxonomy" id="1789683"/>
    <lineage>
        <taxon>Eukaryota</taxon>
        <taxon>Fungi</taxon>
        <taxon>Dikarya</taxon>
        <taxon>Ascomycota</taxon>
        <taxon>Saccharomycotina</taxon>
        <taxon>Saccharomycetes</taxon>
        <taxon>Saccharomycetales</taxon>
        <taxon>Saccharomycetaceae</taxon>
        <taxon>Maudiozyma</taxon>
    </lineage>
</organism>
<dbReference type="Proteomes" id="UP000196158">
    <property type="component" value="Unassembled WGS sequence"/>
</dbReference>
<evidence type="ECO:0000313" key="2">
    <source>
        <dbReference type="Proteomes" id="UP000196158"/>
    </source>
</evidence>
<proteinExistence type="predicted"/>